<dbReference type="GO" id="GO:0005815">
    <property type="term" value="C:microtubule organizing center"/>
    <property type="evidence" value="ECO:0000318"/>
    <property type="project" value="GO_Central"/>
</dbReference>
<dbReference type="Proteomes" id="UP000009022">
    <property type="component" value="Unassembled WGS sequence"/>
</dbReference>
<dbReference type="EMBL" id="DS985248">
    <property type="protein sequence ID" value="EDV22960.1"/>
    <property type="molecule type" value="Genomic_DNA"/>
</dbReference>
<feature type="binding site" evidence="10">
    <location>
        <begin position="256"/>
        <end position="263"/>
    </location>
    <ligand>
        <name>ATP</name>
        <dbReference type="ChEBI" id="CHEBI:30616"/>
    </ligand>
</feature>
<comment type="similarity">
    <text evidence="2">Belongs to the TRAFAC class myosin-kinesin ATPase superfamily. Kinesin family. KIN-14 subfamily.</text>
</comment>
<dbReference type="HOGENOM" id="CLU_001485_12_4_1"/>
<keyword evidence="8 10" id="KW-0505">Motor protein</keyword>
<dbReference type="InterPro" id="IPR001752">
    <property type="entry name" value="Kinesin_motor_dom"/>
</dbReference>
<dbReference type="GO" id="GO:0005871">
    <property type="term" value="C:kinesin complex"/>
    <property type="evidence" value="ECO:0000318"/>
    <property type="project" value="GO_Central"/>
</dbReference>
<keyword evidence="15" id="KW-1185">Reference proteome</keyword>
<evidence type="ECO:0000256" key="10">
    <source>
        <dbReference type="PROSITE-ProRule" id="PRU00283"/>
    </source>
</evidence>
<dbReference type="GO" id="GO:0007018">
    <property type="term" value="P:microtubule-based movement"/>
    <property type="evidence" value="ECO:0000318"/>
    <property type="project" value="GO_Central"/>
</dbReference>
<sequence>MKDKEVKFQQEVQGLQDEINNSMKKYEYEIELLKLSKENLQRDRESLGNQLSVARNEASTFQQTITKMTAETASIMTELSTARSQLETKSAESMSITNDLNGVRIQLEAKIGECQRLNQVIEKLEQDVRNYLATIQEKDAELRSGEAERRKLHNCVQELKGNIRVFCRVRPLTNSEGAKMYPSHIIFAEGSDANIKLLQSSQPSDTPSTKGNSNKYEFKFDKVFHPDSSQENVFNEVSQLVQSALDGYNVCIFAYGQTGSGKTYTMEGPPVSDNVNYTNVGIIPRAVAQIFNSAKDLKEKGWKYHMEASFLEIYNETIRDLLGSNNNVKHEIRFTPDKKDVKVTNLTIVNVTTEDEASFVHKLLAKATQNRAVAATECNERSSRSHSVFRLKLIGENTITNENCEGTLNLIDLAGSERVFVSKSTGERLTEAKNINKSLSNLGIVILALANKDSHIPYRNSKLTYLLQNSLGGNSKTLMFVNISPYEVSFQESLNSLRFATTVSIIVSYC</sequence>
<dbReference type="GO" id="GO:0003777">
    <property type="term" value="F:microtubule motor activity"/>
    <property type="evidence" value="ECO:0000318"/>
    <property type="project" value="GO_Central"/>
</dbReference>
<keyword evidence="6 10" id="KW-0067">ATP-binding</keyword>
<evidence type="ECO:0000256" key="6">
    <source>
        <dbReference type="ARBA" id="ARBA00022840"/>
    </source>
</evidence>
<evidence type="ECO:0000256" key="2">
    <source>
        <dbReference type="ARBA" id="ARBA00010899"/>
    </source>
</evidence>
<dbReference type="OMA" id="IFQERQG"/>
<evidence type="ECO:0000256" key="3">
    <source>
        <dbReference type="ARBA" id="ARBA00022490"/>
    </source>
</evidence>
<evidence type="ECO:0000256" key="7">
    <source>
        <dbReference type="ARBA" id="ARBA00023054"/>
    </source>
</evidence>
<dbReference type="InterPro" id="IPR027417">
    <property type="entry name" value="P-loop_NTPase"/>
</dbReference>
<evidence type="ECO:0000313" key="15">
    <source>
        <dbReference type="Proteomes" id="UP000009022"/>
    </source>
</evidence>
<keyword evidence="7 12" id="KW-0175">Coiled coil</keyword>
<dbReference type="FunCoup" id="B3S3G0">
    <property type="interactions" value="1083"/>
</dbReference>
<accession>B3S3G0</accession>
<dbReference type="PROSITE" id="PS50067">
    <property type="entry name" value="KINESIN_MOTOR_2"/>
    <property type="match status" value="1"/>
</dbReference>
<dbReference type="PRINTS" id="PR00380">
    <property type="entry name" value="KINESINHEAVY"/>
</dbReference>
<evidence type="ECO:0000313" key="14">
    <source>
        <dbReference type="EMBL" id="EDV22960.1"/>
    </source>
</evidence>
<dbReference type="GO" id="GO:0005874">
    <property type="term" value="C:microtubule"/>
    <property type="evidence" value="ECO:0000318"/>
    <property type="project" value="GO_Central"/>
</dbReference>
<dbReference type="PhylomeDB" id="B3S3G0"/>
<keyword evidence="3" id="KW-0963">Cytoplasm</keyword>
<dbReference type="Gene3D" id="3.40.850.10">
    <property type="entry name" value="Kinesin motor domain"/>
    <property type="match status" value="1"/>
</dbReference>
<dbReference type="FunFam" id="3.40.850.10:FF:000065">
    <property type="entry name" value="Kinesin-like protein"/>
    <property type="match status" value="1"/>
</dbReference>
<dbReference type="GO" id="GO:0005524">
    <property type="term" value="F:ATP binding"/>
    <property type="evidence" value="ECO:0007669"/>
    <property type="project" value="UniProtKB-UniRule"/>
</dbReference>
<dbReference type="PANTHER" id="PTHR47972">
    <property type="entry name" value="KINESIN-LIKE PROTEIN KLP-3"/>
    <property type="match status" value="1"/>
</dbReference>
<dbReference type="GO" id="GO:0016887">
    <property type="term" value="F:ATP hydrolysis activity"/>
    <property type="evidence" value="ECO:0000318"/>
    <property type="project" value="GO_Central"/>
</dbReference>
<dbReference type="GO" id="GO:0072686">
    <property type="term" value="C:mitotic spindle"/>
    <property type="evidence" value="ECO:0000318"/>
    <property type="project" value="GO_Central"/>
</dbReference>
<dbReference type="CTD" id="6755866"/>
<feature type="coiled-coil region" evidence="12">
    <location>
        <begin position="23"/>
        <end position="57"/>
    </location>
</feature>
<dbReference type="InterPro" id="IPR036961">
    <property type="entry name" value="Kinesin_motor_dom_sf"/>
</dbReference>
<dbReference type="CDD" id="cd01366">
    <property type="entry name" value="KISc_C_terminal"/>
    <property type="match status" value="1"/>
</dbReference>
<dbReference type="AlphaFoldDB" id="B3S3G0"/>
<dbReference type="SUPFAM" id="SSF52540">
    <property type="entry name" value="P-loop containing nucleoside triphosphate hydrolases"/>
    <property type="match status" value="1"/>
</dbReference>
<evidence type="ECO:0000256" key="8">
    <source>
        <dbReference type="ARBA" id="ARBA00023175"/>
    </source>
</evidence>
<dbReference type="OrthoDB" id="3176171at2759"/>
<dbReference type="GO" id="GO:0005737">
    <property type="term" value="C:cytoplasm"/>
    <property type="evidence" value="ECO:0000318"/>
    <property type="project" value="GO_Central"/>
</dbReference>
<evidence type="ECO:0000259" key="13">
    <source>
        <dbReference type="PROSITE" id="PS50067"/>
    </source>
</evidence>
<keyword evidence="4 11" id="KW-0493">Microtubule</keyword>
<dbReference type="InParanoid" id="B3S3G0"/>
<dbReference type="RefSeq" id="XP_002114826.1">
    <property type="nucleotide sequence ID" value="XM_002114790.1"/>
</dbReference>
<comment type="subcellular location">
    <subcellularLocation>
        <location evidence="1">Cytoplasm</location>
        <location evidence="1">Cytoskeleton</location>
    </subcellularLocation>
</comment>
<dbReference type="GO" id="GO:0005634">
    <property type="term" value="C:nucleus"/>
    <property type="evidence" value="ECO:0000318"/>
    <property type="project" value="GO_Central"/>
</dbReference>
<dbReference type="SMART" id="SM00129">
    <property type="entry name" value="KISc"/>
    <property type="match status" value="1"/>
</dbReference>
<evidence type="ECO:0000256" key="5">
    <source>
        <dbReference type="ARBA" id="ARBA00022741"/>
    </source>
</evidence>
<dbReference type="GO" id="GO:0008017">
    <property type="term" value="F:microtubule binding"/>
    <property type="evidence" value="ECO:0000318"/>
    <property type="project" value="GO_Central"/>
</dbReference>
<dbReference type="PROSITE" id="PS00411">
    <property type="entry name" value="KINESIN_MOTOR_1"/>
    <property type="match status" value="1"/>
</dbReference>
<gene>
    <name evidence="14" type="ORF">TRIADDRAFT_28367</name>
</gene>
<evidence type="ECO:0000256" key="12">
    <source>
        <dbReference type="SAM" id="Coils"/>
    </source>
</evidence>
<proteinExistence type="inferred from homology"/>
<dbReference type="PANTHER" id="PTHR47972:SF45">
    <property type="entry name" value="PROTEIN CLARET SEGREGATIONAL"/>
    <property type="match status" value="1"/>
</dbReference>
<dbReference type="InterPro" id="IPR019821">
    <property type="entry name" value="Kinesin_motor_CS"/>
</dbReference>
<evidence type="ECO:0000256" key="1">
    <source>
        <dbReference type="ARBA" id="ARBA00004245"/>
    </source>
</evidence>
<organism evidence="14 15">
    <name type="scientific">Trichoplax adhaerens</name>
    <name type="common">Trichoplax reptans</name>
    <dbReference type="NCBI Taxonomy" id="10228"/>
    <lineage>
        <taxon>Eukaryota</taxon>
        <taxon>Metazoa</taxon>
        <taxon>Placozoa</taxon>
        <taxon>Uniplacotomia</taxon>
        <taxon>Trichoplacea</taxon>
        <taxon>Trichoplacidae</taxon>
        <taxon>Trichoplax</taxon>
    </lineage>
</organism>
<dbReference type="Pfam" id="PF00225">
    <property type="entry name" value="Kinesin"/>
    <property type="match status" value="1"/>
</dbReference>
<evidence type="ECO:0000256" key="4">
    <source>
        <dbReference type="ARBA" id="ARBA00022701"/>
    </source>
</evidence>
<dbReference type="InterPro" id="IPR027640">
    <property type="entry name" value="Kinesin-like_fam"/>
</dbReference>
<dbReference type="eggNOG" id="KOG0239">
    <property type="taxonomic scope" value="Eukaryota"/>
</dbReference>
<dbReference type="GO" id="GO:0090307">
    <property type="term" value="P:mitotic spindle assembly"/>
    <property type="evidence" value="ECO:0000318"/>
    <property type="project" value="GO_Central"/>
</dbReference>
<name>B3S3G0_TRIAD</name>
<keyword evidence="9" id="KW-0206">Cytoskeleton</keyword>
<dbReference type="KEGG" id="tad:TRIADDRAFT_28367"/>
<feature type="coiled-coil region" evidence="12">
    <location>
        <begin position="107"/>
        <end position="141"/>
    </location>
</feature>
<protein>
    <recommendedName>
        <fullName evidence="11">Kinesin-like protein</fullName>
    </recommendedName>
</protein>
<evidence type="ECO:0000256" key="9">
    <source>
        <dbReference type="ARBA" id="ARBA00023212"/>
    </source>
</evidence>
<keyword evidence="5 10" id="KW-0547">Nucleotide-binding</keyword>
<feature type="domain" description="Kinesin motor" evidence="13">
    <location>
        <begin position="162"/>
        <end position="506"/>
    </location>
</feature>
<dbReference type="GeneID" id="6755866"/>
<dbReference type="STRING" id="10228.B3S3G0"/>
<evidence type="ECO:0000256" key="11">
    <source>
        <dbReference type="RuleBase" id="RU000394"/>
    </source>
</evidence>
<reference evidence="14 15" key="1">
    <citation type="journal article" date="2008" name="Nature">
        <title>The Trichoplax genome and the nature of placozoans.</title>
        <authorList>
            <person name="Srivastava M."/>
            <person name="Begovic E."/>
            <person name="Chapman J."/>
            <person name="Putnam N.H."/>
            <person name="Hellsten U."/>
            <person name="Kawashima T."/>
            <person name="Kuo A."/>
            <person name="Mitros T."/>
            <person name="Salamov A."/>
            <person name="Carpenter M.L."/>
            <person name="Signorovitch A.Y."/>
            <person name="Moreno M.A."/>
            <person name="Kamm K."/>
            <person name="Grimwood J."/>
            <person name="Schmutz J."/>
            <person name="Shapiro H."/>
            <person name="Grigoriev I.V."/>
            <person name="Buss L.W."/>
            <person name="Schierwater B."/>
            <person name="Dellaporta S.L."/>
            <person name="Rokhsar D.S."/>
        </authorList>
    </citation>
    <scope>NUCLEOTIDE SEQUENCE [LARGE SCALE GENOMIC DNA]</scope>
    <source>
        <strain evidence="14 15">Grell-BS-1999</strain>
    </source>
</reference>